<organism evidence="1">
    <name type="scientific">Rhodanobacter sp. IGA1.0</name>
    <dbReference type="NCBI Taxonomy" id="3158582"/>
    <lineage>
        <taxon>Bacteria</taxon>
        <taxon>Pseudomonadati</taxon>
        <taxon>Pseudomonadota</taxon>
        <taxon>Gammaproteobacteria</taxon>
        <taxon>Lysobacterales</taxon>
        <taxon>Rhodanobacteraceae</taxon>
        <taxon>Rhodanobacter</taxon>
    </lineage>
</organism>
<dbReference type="InterPro" id="IPR009560">
    <property type="entry name" value="DUF1176"/>
</dbReference>
<dbReference type="AlphaFoldDB" id="A0AAU7QGM3"/>
<dbReference type="EMBL" id="CP157948">
    <property type="protein sequence ID" value="XBS88822.1"/>
    <property type="molecule type" value="Genomic_DNA"/>
</dbReference>
<dbReference type="RefSeq" id="WP_350015566.1">
    <property type="nucleotide sequence ID" value="NZ_CP157948.1"/>
</dbReference>
<protein>
    <submittedName>
        <fullName evidence="1">DUF1176 domain-containing protein</fullName>
    </submittedName>
</protein>
<gene>
    <name evidence="1" type="ORF">ABNK63_10440</name>
</gene>
<sequence>MALLLMTAHAGATGPSRPGIQFQHGDWEIACDNTGTCRAAGYQADDDAHAVSVLLTRKPGPGTTVAGQLMLGQYGDDDVAMLERLPDPAILQMRIDGKALGTVSVSHETAIGQLSAEQVVALIGSLSRQSRIEFLAAGDTWRLSGDGASAVLLKMDDVQGRIGTRGALVRKGPHDEQQVPAAQPMPLVHAANVLDHATTPSPVLQRQAATLQKQLAATTSADDCANLFEARPDELSFEAARLDDGHWLVSVTCWQAAYNEGYAFWVIHPQPPFDPVLVTTDGSGYADGGIASSQKGRGLGDCLSSERWTWDGRQFMQTALSGSGMCKLMAPGGAWELPTLVTEIK</sequence>
<proteinExistence type="predicted"/>
<evidence type="ECO:0000313" key="1">
    <source>
        <dbReference type="EMBL" id="XBS88822.1"/>
    </source>
</evidence>
<name>A0AAU7QGM3_9GAMM</name>
<reference evidence="1" key="1">
    <citation type="submission" date="2024-06" db="EMBL/GenBank/DDBJ databases">
        <authorList>
            <person name="Sun Y."/>
        </authorList>
    </citation>
    <scope>NUCLEOTIDE SEQUENCE</scope>
    <source>
        <strain evidence="1">IGA1.0</strain>
    </source>
</reference>
<accession>A0AAU7QGM3</accession>
<dbReference type="Pfam" id="PF06674">
    <property type="entry name" value="DUF1176"/>
    <property type="match status" value="1"/>
</dbReference>